<evidence type="ECO:0000256" key="7">
    <source>
        <dbReference type="ARBA" id="ARBA00022840"/>
    </source>
</evidence>
<keyword evidence="2" id="KW-0723">Serine/threonine-protein kinase</keyword>
<keyword evidence="7" id="KW-0067">ATP-binding</keyword>
<name>A0ABU6VJG6_9FABA</name>
<evidence type="ECO:0000256" key="12">
    <source>
        <dbReference type="SAM" id="SignalP"/>
    </source>
</evidence>
<dbReference type="PROSITE" id="PS51257">
    <property type="entry name" value="PROKAR_LIPOPROTEIN"/>
    <property type="match status" value="1"/>
</dbReference>
<evidence type="ECO:0000313" key="14">
    <source>
        <dbReference type="EMBL" id="MED6173391.1"/>
    </source>
</evidence>
<evidence type="ECO:0000256" key="6">
    <source>
        <dbReference type="ARBA" id="ARBA00022741"/>
    </source>
</evidence>
<organism evidence="14 15">
    <name type="scientific">Stylosanthes scabra</name>
    <dbReference type="NCBI Taxonomy" id="79078"/>
    <lineage>
        <taxon>Eukaryota</taxon>
        <taxon>Viridiplantae</taxon>
        <taxon>Streptophyta</taxon>
        <taxon>Embryophyta</taxon>
        <taxon>Tracheophyta</taxon>
        <taxon>Spermatophyta</taxon>
        <taxon>Magnoliopsida</taxon>
        <taxon>eudicotyledons</taxon>
        <taxon>Gunneridae</taxon>
        <taxon>Pentapetalae</taxon>
        <taxon>rosids</taxon>
        <taxon>fabids</taxon>
        <taxon>Fabales</taxon>
        <taxon>Fabaceae</taxon>
        <taxon>Papilionoideae</taxon>
        <taxon>50 kb inversion clade</taxon>
        <taxon>dalbergioids sensu lato</taxon>
        <taxon>Dalbergieae</taxon>
        <taxon>Pterocarpus clade</taxon>
        <taxon>Stylosanthes</taxon>
    </lineage>
</organism>
<gene>
    <name evidence="14" type="ORF">PIB30_058874</name>
</gene>
<dbReference type="Gene3D" id="2.60.120.430">
    <property type="entry name" value="Galactose-binding lectin"/>
    <property type="match status" value="2"/>
</dbReference>
<reference evidence="14 15" key="1">
    <citation type="journal article" date="2023" name="Plants (Basel)">
        <title>Bridging the Gap: Combining Genomics and Transcriptomics Approaches to Understand Stylosanthes scabra, an Orphan Legume from the Brazilian Caatinga.</title>
        <authorList>
            <person name="Ferreira-Neto J.R.C."/>
            <person name="da Silva M.D."/>
            <person name="Binneck E."/>
            <person name="de Melo N.F."/>
            <person name="da Silva R.H."/>
            <person name="de Melo A.L.T.M."/>
            <person name="Pandolfi V."/>
            <person name="Bustamante F.O."/>
            <person name="Brasileiro-Vidal A.C."/>
            <person name="Benko-Iseppon A.M."/>
        </authorList>
    </citation>
    <scope>NUCLEOTIDE SEQUENCE [LARGE SCALE GENOMIC DNA]</scope>
    <source>
        <tissue evidence="14">Leaves</tissue>
    </source>
</reference>
<dbReference type="PANTHER" id="PTHR34590">
    <property type="entry name" value="OS03G0124300 PROTEIN-RELATED"/>
    <property type="match status" value="1"/>
</dbReference>
<evidence type="ECO:0000256" key="10">
    <source>
        <dbReference type="ARBA" id="ARBA00023180"/>
    </source>
</evidence>
<evidence type="ECO:0000256" key="3">
    <source>
        <dbReference type="ARBA" id="ARBA00022679"/>
    </source>
</evidence>
<feature type="domain" description="Malectin-like" evidence="13">
    <location>
        <begin position="89"/>
        <end position="400"/>
    </location>
</feature>
<keyword evidence="3" id="KW-0808">Transferase</keyword>
<accession>A0ABU6VJG6</accession>
<dbReference type="EMBL" id="JASCZI010151535">
    <property type="protein sequence ID" value="MED6173391.1"/>
    <property type="molecule type" value="Genomic_DNA"/>
</dbReference>
<dbReference type="Proteomes" id="UP001341840">
    <property type="component" value="Unassembled WGS sequence"/>
</dbReference>
<feature type="signal peptide" evidence="12">
    <location>
        <begin position="1"/>
        <end position="29"/>
    </location>
</feature>
<dbReference type="InterPro" id="IPR024788">
    <property type="entry name" value="Malectin-like_Carb-bd_dom"/>
</dbReference>
<feature type="transmembrane region" description="Helical" evidence="11">
    <location>
        <begin position="428"/>
        <end position="446"/>
    </location>
</feature>
<sequence>MALTRHHTRILSSSFFLLLLSCSTLSVLSHMFSPIDNYLINCGSYESTTAVDFRRFSGDLSGNHHSALSSSSNGAFPLTNKDNFPNLPSIYRTAMVFNKPTKYVFPIKEQGTHMVRLHFFAFNSTEYDLGEAQFHVLVNGFVVLSNSSRVISSEKPVITECLIKVLNEENLVIHFVPTKDSKLAFVNAIEVISAPKDLVPETATYLSSNGIENFNGLSNQALEVVYRITVGGPKITPFNDSLWRTWIPDNEFLRSSFGSERLYFGGRIKYHAGGASREVGPDNMYNSARLIKSNNDSVPNVKVTWEFPIIGGYKYLVRLHFCDIASIQLGLLYFNVYVNGYLAFQDLDLSSITGSLASPFYADFIVDGNGIGNLSVAIGPSNSSMPYVYDAILNGVEVLKMNNSHNSLDGEVCAGFVLKNWTSGNANILLTFAAAICILLSIFIVVRRKIIDSRNYVLWSRLPMNVSEDNEIKT</sequence>
<keyword evidence="8 11" id="KW-1133">Transmembrane helix</keyword>
<comment type="caution">
    <text evidence="14">The sequence shown here is derived from an EMBL/GenBank/DDBJ whole genome shotgun (WGS) entry which is preliminary data.</text>
</comment>
<evidence type="ECO:0000256" key="5">
    <source>
        <dbReference type="ARBA" id="ARBA00022729"/>
    </source>
</evidence>
<keyword evidence="5 12" id="KW-0732">Signal</keyword>
<evidence type="ECO:0000256" key="9">
    <source>
        <dbReference type="ARBA" id="ARBA00023136"/>
    </source>
</evidence>
<dbReference type="Pfam" id="PF12819">
    <property type="entry name" value="Malectin_like"/>
    <property type="match status" value="1"/>
</dbReference>
<dbReference type="InterPro" id="IPR045272">
    <property type="entry name" value="ANXUR1/2-like"/>
</dbReference>
<evidence type="ECO:0000313" key="15">
    <source>
        <dbReference type="Proteomes" id="UP001341840"/>
    </source>
</evidence>
<keyword evidence="10" id="KW-0325">Glycoprotein</keyword>
<evidence type="ECO:0000256" key="2">
    <source>
        <dbReference type="ARBA" id="ARBA00022527"/>
    </source>
</evidence>
<feature type="chain" id="PRO_5045962302" description="Malectin-like domain-containing protein" evidence="12">
    <location>
        <begin position="30"/>
        <end position="474"/>
    </location>
</feature>
<keyword evidence="6" id="KW-0547">Nucleotide-binding</keyword>
<keyword evidence="15" id="KW-1185">Reference proteome</keyword>
<evidence type="ECO:0000256" key="4">
    <source>
        <dbReference type="ARBA" id="ARBA00022692"/>
    </source>
</evidence>
<evidence type="ECO:0000256" key="1">
    <source>
        <dbReference type="ARBA" id="ARBA00004479"/>
    </source>
</evidence>
<protein>
    <recommendedName>
        <fullName evidence="13">Malectin-like domain-containing protein</fullName>
    </recommendedName>
</protein>
<dbReference type="PANTHER" id="PTHR34590:SF6">
    <property type="entry name" value="RECEPTOR-LIKE KINASE"/>
    <property type="match status" value="1"/>
</dbReference>
<keyword evidence="2" id="KW-0418">Kinase</keyword>
<proteinExistence type="predicted"/>
<evidence type="ECO:0000256" key="8">
    <source>
        <dbReference type="ARBA" id="ARBA00022989"/>
    </source>
</evidence>
<comment type="subcellular location">
    <subcellularLocation>
        <location evidence="1">Membrane</location>
        <topology evidence="1">Single-pass type I membrane protein</topology>
    </subcellularLocation>
</comment>
<evidence type="ECO:0000256" key="11">
    <source>
        <dbReference type="SAM" id="Phobius"/>
    </source>
</evidence>
<keyword evidence="9 11" id="KW-0472">Membrane</keyword>
<evidence type="ECO:0000259" key="13">
    <source>
        <dbReference type="Pfam" id="PF12819"/>
    </source>
</evidence>
<keyword evidence="4 11" id="KW-0812">Transmembrane</keyword>